<dbReference type="Proteomes" id="UP000265566">
    <property type="component" value="Chromosome 5"/>
</dbReference>
<sequence length="52" mass="6389">MQFMLCFPYSFEPYLATIIWMFPQLYLPILYLAFQPCRKQFSPKLRSLVFFL</sequence>
<dbReference type="EMBL" id="PSQE01000005">
    <property type="protein sequence ID" value="RHN56415.1"/>
    <property type="molecule type" value="Genomic_DNA"/>
</dbReference>
<reference evidence="4" key="2">
    <citation type="journal article" date="2018" name="Nat. Plants">
        <title>Whole-genome landscape of Medicago truncatula symbiotic genes.</title>
        <authorList>
            <person name="Pecrix Y."/>
            <person name="Staton S.E."/>
            <person name="Sallet E."/>
            <person name="Lelandais-Briere C."/>
            <person name="Moreau S."/>
            <person name="Carrere S."/>
            <person name="Blein T."/>
            <person name="Jardinaud M.F."/>
            <person name="Latrasse D."/>
            <person name="Zouine M."/>
            <person name="Zahm M."/>
            <person name="Kreplak J."/>
            <person name="Mayjonade B."/>
            <person name="Satge C."/>
            <person name="Perez M."/>
            <person name="Cauet S."/>
            <person name="Marande W."/>
            <person name="Chantry-Darmon C."/>
            <person name="Lopez-Roques C."/>
            <person name="Bouchez O."/>
            <person name="Berard A."/>
            <person name="Debelle F."/>
            <person name="Munos S."/>
            <person name="Bendahmane A."/>
            <person name="Berges H."/>
            <person name="Niebel A."/>
            <person name="Buitink J."/>
            <person name="Frugier F."/>
            <person name="Benhamed M."/>
            <person name="Crespi M."/>
            <person name="Gouzy J."/>
            <person name="Gamas P."/>
        </authorList>
    </citation>
    <scope>NUCLEOTIDE SEQUENCE [LARGE SCALE GENOMIC DNA]</scope>
    <source>
        <strain evidence="4">cv. Jemalong A17</strain>
    </source>
</reference>
<reference evidence="2" key="1">
    <citation type="submission" date="2012-05" db="EMBL/GenBank/DDBJ databases">
        <authorList>
            <person name="Krishnakumar V."/>
            <person name="Cheung F."/>
            <person name="Xiao Y."/>
            <person name="Chan A."/>
            <person name="Moskal W.A."/>
            <person name="Town C.D."/>
        </authorList>
    </citation>
    <scope>NUCLEOTIDE SEQUENCE</scope>
</reference>
<name>I3SXK9_MEDTR</name>
<evidence type="ECO:0000313" key="2">
    <source>
        <dbReference type="EMBL" id="AFK45001.1"/>
    </source>
</evidence>
<dbReference type="AlphaFoldDB" id="I3SXK9"/>
<proteinExistence type="evidence at transcript level"/>
<gene>
    <name evidence="3" type="ORF">MtrunA17_Chr5g0429241</name>
</gene>
<evidence type="ECO:0008006" key="5">
    <source>
        <dbReference type="Google" id="ProtNLM"/>
    </source>
</evidence>
<protein>
    <recommendedName>
        <fullName evidence="5">Transmembrane protein</fullName>
    </recommendedName>
</protein>
<accession>I3SXK9</accession>
<dbReference type="EMBL" id="BT145207">
    <property type="protein sequence ID" value="AFK45001.1"/>
    <property type="molecule type" value="mRNA"/>
</dbReference>
<keyword evidence="1" id="KW-0472">Membrane</keyword>
<evidence type="ECO:0000313" key="4">
    <source>
        <dbReference type="Proteomes" id="UP000265566"/>
    </source>
</evidence>
<evidence type="ECO:0000256" key="1">
    <source>
        <dbReference type="SAM" id="Phobius"/>
    </source>
</evidence>
<dbReference type="Gramene" id="rna31812">
    <property type="protein sequence ID" value="RHN56415.1"/>
    <property type="gene ID" value="gene31812"/>
</dbReference>
<feature type="transmembrane region" description="Helical" evidence="1">
    <location>
        <begin position="14"/>
        <end position="34"/>
    </location>
</feature>
<keyword evidence="1" id="KW-1133">Transmembrane helix</keyword>
<organism evidence="2">
    <name type="scientific">Medicago truncatula</name>
    <name type="common">Barrel medic</name>
    <name type="synonym">Medicago tribuloides</name>
    <dbReference type="NCBI Taxonomy" id="3880"/>
    <lineage>
        <taxon>Eukaryota</taxon>
        <taxon>Viridiplantae</taxon>
        <taxon>Streptophyta</taxon>
        <taxon>Embryophyta</taxon>
        <taxon>Tracheophyta</taxon>
        <taxon>Spermatophyta</taxon>
        <taxon>Magnoliopsida</taxon>
        <taxon>eudicotyledons</taxon>
        <taxon>Gunneridae</taxon>
        <taxon>Pentapetalae</taxon>
        <taxon>rosids</taxon>
        <taxon>fabids</taxon>
        <taxon>Fabales</taxon>
        <taxon>Fabaceae</taxon>
        <taxon>Papilionoideae</taxon>
        <taxon>50 kb inversion clade</taxon>
        <taxon>NPAAA clade</taxon>
        <taxon>Hologalegina</taxon>
        <taxon>IRL clade</taxon>
        <taxon>Trifolieae</taxon>
        <taxon>Medicago</taxon>
    </lineage>
</organism>
<evidence type="ECO:0000313" key="3">
    <source>
        <dbReference type="EMBL" id="RHN56415.1"/>
    </source>
</evidence>
<reference evidence="3" key="3">
    <citation type="journal article" date="2018" name="Nat. Plants">
        <title>Whole-genome landscape of Medicago truncatula symbiotic genes.</title>
        <authorList>
            <person name="Pecrix Y."/>
            <person name="Gamas P."/>
            <person name="Carrere S."/>
        </authorList>
    </citation>
    <scope>NUCLEOTIDE SEQUENCE</scope>
    <source>
        <tissue evidence="3">Leaves</tissue>
    </source>
</reference>
<keyword evidence="1" id="KW-0812">Transmembrane</keyword>